<dbReference type="AlphaFoldDB" id="A0AAV7JMC9"/>
<keyword evidence="2" id="KW-1185">Reference proteome</keyword>
<dbReference type="EMBL" id="JAKMXF010000317">
    <property type="protein sequence ID" value="KAI6649853.1"/>
    <property type="molecule type" value="Genomic_DNA"/>
</dbReference>
<organism evidence="1 2">
    <name type="scientific">Oopsacas minuta</name>
    <dbReference type="NCBI Taxonomy" id="111878"/>
    <lineage>
        <taxon>Eukaryota</taxon>
        <taxon>Metazoa</taxon>
        <taxon>Porifera</taxon>
        <taxon>Hexactinellida</taxon>
        <taxon>Hexasterophora</taxon>
        <taxon>Lyssacinosida</taxon>
        <taxon>Leucopsacidae</taxon>
        <taxon>Oopsacas</taxon>
    </lineage>
</organism>
<sequence length="103" mass="11525">MRILQELLNFNFTTNGDEFFYLGKIGIPMGLPLAPELARLCTAYLLTNYTPPPGEVLTIYFDDLAATYPIMDLPLGPYRLKETEANATQGPYSLSILKYVLST</sequence>
<accession>A0AAV7JMC9</accession>
<proteinExistence type="predicted"/>
<protein>
    <recommendedName>
        <fullName evidence="3">Reverse transcriptase domain-containing protein</fullName>
    </recommendedName>
</protein>
<comment type="caution">
    <text evidence="1">The sequence shown here is derived from an EMBL/GenBank/DDBJ whole genome shotgun (WGS) entry which is preliminary data.</text>
</comment>
<evidence type="ECO:0000313" key="1">
    <source>
        <dbReference type="EMBL" id="KAI6649853.1"/>
    </source>
</evidence>
<dbReference type="Proteomes" id="UP001165289">
    <property type="component" value="Unassembled WGS sequence"/>
</dbReference>
<name>A0AAV7JMC9_9METZ</name>
<evidence type="ECO:0008006" key="3">
    <source>
        <dbReference type="Google" id="ProtNLM"/>
    </source>
</evidence>
<gene>
    <name evidence="1" type="ORF">LOD99_6403</name>
</gene>
<reference evidence="1 2" key="1">
    <citation type="journal article" date="2023" name="BMC Biol.">
        <title>The compact genome of the sponge Oopsacas minuta (Hexactinellida) is lacking key metazoan core genes.</title>
        <authorList>
            <person name="Santini S."/>
            <person name="Schenkelaars Q."/>
            <person name="Jourda C."/>
            <person name="Duchesne M."/>
            <person name="Belahbib H."/>
            <person name="Rocher C."/>
            <person name="Selva M."/>
            <person name="Riesgo A."/>
            <person name="Vervoort M."/>
            <person name="Leys S.P."/>
            <person name="Kodjabachian L."/>
            <person name="Le Bivic A."/>
            <person name="Borchiellini C."/>
            <person name="Claverie J.M."/>
            <person name="Renard E."/>
        </authorList>
    </citation>
    <scope>NUCLEOTIDE SEQUENCE [LARGE SCALE GENOMIC DNA]</scope>
    <source>
        <strain evidence="1">SPO-2</strain>
    </source>
</reference>
<evidence type="ECO:0000313" key="2">
    <source>
        <dbReference type="Proteomes" id="UP001165289"/>
    </source>
</evidence>